<feature type="binding site" evidence="9">
    <location>
        <begin position="238"/>
        <end position="243"/>
    </location>
    <ligand>
        <name>ATP</name>
        <dbReference type="ChEBI" id="CHEBI:30616"/>
    </ligand>
</feature>
<dbReference type="InterPro" id="IPR029056">
    <property type="entry name" value="Ribokinase-like"/>
</dbReference>
<name>A0A9P3HFZ2_9FUNG</name>
<comment type="catalytic activity">
    <reaction evidence="9">
        <text>D-ribose + ATP = D-ribose 5-phosphate + ADP + H(+)</text>
        <dbReference type="Rhea" id="RHEA:13697"/>
        <dbReference type="ChEBI" id="CHEBI:15378"/>
        <dbReference type="ChEBI" id="CHEBI:30616"/>
        <dbReference type="ChEBI" id="CHEBI:47013"/>
        <dbReference type="ChEBI" id="CHEBI:78346"/>
        <dbReference type="ChEBI" id="CHEBI:456216"/>
        <dbReference type="EC" id="2.7.1.15"/>
    </reaction>
</comment>
<keyword evidence="12" id="KW-1185">Reference proteome</keyword>
<evidence type="ECO:0000259" key="10">
    <source>
        <dbReference type="Pfam" id="PF00294"/>
    </source>
</evidence>
<comment type="function">
    <text evidence="9">Catalyzes the phosphorylation of ribose at O-5 in a reaction requiring ATP and magnesium. The resulting D-ribose-5-phosphate can then be used either for sythesis of nucleotides, histidine, and tryptophan, or as a component of the pentose phosphate pathway.</text>
</comment>
<feature type="binding site" evidence="9">
    <location>
        <position position="271"/>
    </location>
    <ligand>
        <name>K(+)</name>
        <dbReference type="ChEBI" id="CHEBI:29103"/>
    </ligand>
</feature>
<dbReference type="Pfam" id="PF00294">
    <property type="entry name" value="PfkB"/>
    <property type="match status" value="1"/>
</dbReference>
<feature type="binding site" evidence="9">
    <location>
        <position position="325"/>
    </location>
    <ligand>
        <name>K(+)</name>
        <dbReference type="ChEBI" id="CHEBI:29103"/>
    </ligand>
</feature>
<feature type="binding site" evidence="9">
    <location>
        <begin position="43"/>
        <end position="47"/>
    </location>
    <ligand>
        <name>substrate</name>
    </ligand>
</feature>
<dbReference type="GO" id="GO:0005524">
    <property type="term" value="F:ATP binding"/>
    <property type="evidence" value="ECO:0007669"/>
    <property type="project" value="UniProtKB-UniRule"/>
</dbReference>
<dbReference type="PRINTS" id="PR00990">
    <property type="entry name" value="RIBOKINASE"/>
</dbReference>
<feature type="active site" description="Proton acceptor" evidence="9">
    <location>
        <position position="277"/>
    </location>
</feature>
<dbReference type="EMBL" id="BQFW01000011">
    <property type="protein sequence ID" value="GJJ75860.1"/>
    <property type="molecule type" value="Genomic_DNA"/>
</dbReference>
<keyword evidence="6 9" id="KW-0460">Magnesium</keyword>
<keyword evidence="3 9" id="KW-0547">Nucleotide-binding</keyword>
<evidence type="ECO:0000256" key="1">
    <source>
        <dbReference type="ARBA" id="ARBA00022679"/>
    </source>
</evidence>
<keyword evidence="2 9" id="KW-0479">Metal-binding</keyword>
<proteinExistence type="inferred from homology"/>
<dbReference type="GO" id="GO:0005634">
    <property type="term" value="C:nucleus"/>
    <property type="evidence" value="ECO:0007669"/>
    <property type="project" value="UniProtKB-SubCell"/>
</dbReference>
<feature type="binding site" evidence="9">
    <location>
        <begin position="15"/>
        <end position="17"/>
    </location>
    <ligand>
        <name>substrate</name>
    </ligand>
</feature>
<evidence type="ECO:0000256" key="2">
    <source>
        <dbReference type="ARBA" id="ARBA00022723"/>
    </source>
</evidence>
<feature type="binding site" evidence="9">
    <location>
        <position position="273"/>
    </location>
    <ligand>
        <name>K(+)</name>
        <dbReference type="ChEBI" id="CHEBI:29103"/>
    </ligand>
</feature>
<dbReference type="GO" id="GO:0005737">
    <property type="term" value="C:cytoplasm"/>
    <property type="evidence" value="ECO:0007669"/>
    <property type="project" value="UniProtKB-SubCell"/>
</dbReference>
<keyword evidence="9" id="KW-0539">Nucleus</keyword>
<dbReference type="InterPro" id="IPR002139">
    <property type="entry name" value="Ribo/fructo_kinase"/>
</dbReference>
<reference evidence="11" key="1">
    <citation type="submission" date="2021-11" db="EMBL/GenBank/DDBJ databases">
        <authorList>
            <person name="Herlambang A."/>
            <person name="Guo Y."/>
            <person name="Takashima Y."/>
            <person name="Nishizawa T."/>
        </authorList>
    </citation>
    <scope>NUCLEOTIDE SEQUENCE</scope>
    <source>
        <strain evidence="11">E1425</strain>
    </source>
</reference>
<comment type="subunit">
    <text evidence="9">Homodimer.</text>
</comment>
<evidence type="ECO:0000256" key="5">
    <source>
        <dbReference type="ARBA" id="ARBA00022840"/>
    </source>
</evidence>
<dbReference type="GO" id="GO:0004747">
    <property type="term" value="F:ribokinase activity"/>
    <property type="evidence" value="ECO:0007669"/>
    <property type="project" value="UniProtKB-UniRule"/>
</dbReference>
<keyword evidence="5 9" id="KW-0067">ATP-binding</keyword>
<feature type="binding site" evidence="9">
    <location>
        <position position="187"/>
    </location>
    <ligand>
        <name>ATP</name>
        <dbReference type="ChEBI" id="CHEBI:30616"/>
    </ligand>
</feature>
<keyword evidence="8 9" id="KW-0119">Carbohydrate metabolism</keyword>
<gene>
    <name evidence="11" type="ORF">EMPS_08218</name>
</gene>
<dbReference type="SUPFAM" id="SSF53613">
    <property type="entry name" value="Ribokinase-like"/>
    <property type="match status" value="1"/>
</dbReference>
<dbReference type="PANTHER" id="PTHR10584">
    <property type="entry name" value="SUGAR KINASE"/>
    <property type="match status" value="1"/>
</dbReference>
<dbReference type="EC" id="2.7.1.15" evidence="9"/>
<dbReference type="Gene3D" id="3.40.1190.20">
    <property type="match status" value="1"/>
</dbReference>
<keyword evidence="9" id="KW-0963">Cytoplasm</keyword>
<dbReference type="InterPro" id="IPR011611">
    <property type="entry name" value="PfkB_dom"/>
</dbReference>
<comment type="cofactor">
    <cofactor evidence="9">
        <name>Mg(2+)</name>
        <dbReference type="ChEBI" id="CHEBI:18420"/>
    </cofactor>
    <text evidence="9">Requires a divalent cation, most likely magnesium in vivo, as an electrophilic catalyst to aid phosphoryl group transfer. It is the chelate of the metal and the nucleotide that is the actual substrate.</text>
</comment>
<dbReference type="HAMAP" id="MF_01987">
    <property type="entry name" value="Ribokinase"/>
    <property type="match status" value="1"/>
</dbReference>
<feature type="binding site" evidence="9">
    <location>
        <position position="316"/>
    </location>
    <ligand>
        <name>K(+)</name>
        <dbReference type="ChEBI" id="CHEBI:29103"/>
    </ligand>
</feature>
<keyword evidence="1 9" id="KW-0808">Transferase</keyword>
<comment type="similarity">
    <text evidence="9">Belongs to the carbohydrate kinase PfkB family. Ribokinase subfamily.</text>
</comment>
<feature type="binding site" evidence="9">
    <location>
        <begin position="276"/>
        <end position="277"/>
    </location>
    <ligand>
        <name>ATP</name>
        <dbReference type="ChEBI" id="CHEBI:30616"/>
    </ligand>
</feature>
<dbReference type="Proteomes" id="UP000827284">
    <property type="component" value="Unassembled WGS sequence"/>
</dbReference>
<evidence type="ECO:0000256" key="6">
    <source>
        <dbReference type="ARBA" id="ARBA00022842"/>
    </source>
</evidence>
<comment type="caution">
    <text evidence="11">The sequence shown here is derived from an EMBL/GenBank/DDBJ whole genome shotgun (WGS) entry which is preliminary data.</text>
</comment>
<dbReference type="CDD" id="cd01174">
    <property type="entry name" value="ribokinase"/>
    <property type="match status" value="1"/>
</dbReference>
<evidence type="ECO:0000256" key="9">
    <source>
        <dbReference type="HAMAP-Rule" id="MF_03215"/>
    </source>
</evidence>
<dbReference type="AlphaFoldDB" id="A0A9P3HFZ2"/>
<feature type="binding site" evidence="9">
    <location>
        <position position="321"/>
    </location>
    <ligand>
        <name>K(+)</name>
        <dbReference type="ChEBI" id="CHEBI:29103"/>
    </ligand>
</feature>
<dbReference type="PANTHER" id="PTHR10584:SF166">
    <property type="entry name" value="RIBOKINASE"/>
    <property type="match status" value="1"/>
</dbReference>
<keyword evidence="7 9" id="KW-0630">Potassium</keyword>
<comment type="activity regulation">
    <text evidence="9">Activated by a monovalent cation that binds near, but not in, the active site. The most likely occupant of the site in vivo is potassium. Ion binding induces a conformational change that may alter substrate affinity.</text>
</comment>
<feature type="binding site" evidence="9">
    <location>
        <position position="277"/>
    </location>
    <ligand>
        <name>substrate</name>
    </ligand>
</feature>
<evidence type="ECO:0000256" key="3">
    <source>
        <dbReference type="ARBA" id="ARBA00022741"/>
    </source>
</evidence>
<comment type="caution">
    <text evidence="9">Lacks conserved residue(s) required for the propagation of feature annotation.</text>
</comment>
<protein>
    <recommendedName>
        <fullName evidence="9">Ribokinase</fullName>
        <shortName evidence="9">RK</shortName>
        <ecNumber evidence="9">2.7.1.15</ecNumber>
    </recommendedName>
</protein>
<reference evidence="11" key="2">
    <citation type="journal article" date="2022" name="Microbiol. Resour. Announc.">
        <title>Whole-Genome Sequence of Entomortierella parvispora E1425, a Mucoromycotan Fungus Associated with Burkholderiaceae-Related Endosymbiotic Bacteria.</title>
        <authorList>
            <person name="Herlambang A."/>
            <person name="Guo Y."/>
            <person name="Takashima Y."/>
            <person name="Narisawa K."/>
            <person name="Ohta H."/>
            <person name="Nishizawa T."/>
        </authorList>
    </citation>
    <scope>NUCLEOTIDE SEQUENCE</scope>
    <source>
        <strain evidence="11">E1425</strain>
    </source>
</reference>
<dbReference type="GO" id="GO:0046872">
    <property type="term" value="F:metal ion binding"/>
    <property type="evidence" value="ECO:0007669"/>
    <property type="project" value="UniProtKB-KW"/>
</dbReference>
<comment type="subcellular location">
    <subcellularLocation>
        <location evidence="9">Cytoplasm</location>
    </subcellularLocation>
    <subcellularLocation>
        <location evidence="9">Nucleus</location>
    </subcellularLocation>
</comment>
<dbReference type="GO" id="GO:0019303">
    <property type="term" value="P:D-ribose catabolic process"/>
    <property type="evidence" value="ECO:0007669"/>
    <property type="project" value="UniProtKB-UniRule"/>
</dbReference>
<evidence type="ECO:0000313" key="12">
    <source>
        <dbReference type="Proteomes" id="UP000827284"/>
    </source>
</evidence>
<evidence type="ECO:0000256" key="8">
    <source>
        <dbReference type="ARBA" id="ARBA00023277"/>
    </source>
</evidence>
<organism evidence="11 12">
    <name type="scientific">Entomortierella parvispora</name>
    <dbReference type="NCBI Taxonomy" id="205924"/>
    <lineage>
        <taxon>Eukaryota</taxon>
        <taxon>Fungi</taxon>
        <taxon>Fungi incertae sedis</taxon>
        <taxon>Mucoromycota</taxon>
        <taxon>Mortierellomycotina</taxon>
        <taxon>Mortierellomycetes</taxon>
        <taxon>Mortierellales</taxon>
        <taxon>Mortierellaceae</taxon>
        <taxon>Entomortierella</taxon>
    </lineage>
</organism>
<evidence type="ECO:0000313" key="11">
    <source>
        <dbReference type="EMBL" id="GJJ75860.1"/>
    </source>
</evidence>
<accession>A0A9P3HFZ2</accession>
<dbReference type="InterPro" id="IPR011877">
    <property type="entry name" value="Ribokinase"/>
</dbReference>
<comment type="pathway">
    <text evidence="9">Carbohydrate metabolism; D-ribose degradation; D-ribose 5-phosphate from beta-D-ribopyranose: step 2/2.</text>
</comment>
<dbReference type="OrthoDB" id="415590at2759"/>
<feature type="domain" description="Carbohydrate kinase PfkB" evidence="10">
    <location>
        <begin position="6"/>
        <end position="327"/>
    </location>
</feature>
<feature type="binding site" evidence="9">
    <location>
        <position position="319"/>
    </location>
    <ligand>
        <name>K(+)</name>
        <dbReference type="ChEBI" id="CHEBI:29103"/>
    </ligand>
</feature>
<evidence type="ECO:0000256" key="4">
    <source>
        <dbReference type="ARBA" id="ARBA00022777"/>
    </source>
</evidence>
<keyword evidence="4 9" id="KW-0418">Kinase</keyword>
<feature type="binding site" evidence="9">
    <location>
        <position position="143"/>
    </location>
    <ligand>
        <name>substrate</name>
    </ligand>
</feature>
<sequence>MDLTKPKVLVYGSINIDDFYVVPHIVRSGETISSSSYSVSAGGKGANQSVALGRAGANVYHAGKIGKDGIWVQKIMEEAGVDTKYVKVSSKEATGRAIIQLSQESHDNSIVLFPGTNHTVTLEEAHHVLAHFGEGDWIVMQNEMSSGGEIMRAAKERGMTICFNPSPMTTELPREYPLHLVDYLLINEIEAQGLYSYLTAANNKSDADSISSSSHITASESFPVLEKAYGQITGIIITLGGDGLVARFRINEEDDQMQEFRLGIVKGEVVNTTGAGDTFSGYFVANLARNQELNKRFTTEQFRDALEEASHAASLAVGKEGAMDSIPLKDDVDEAIRTKEKLE</sequence>
<evidence type="ECO:0000256" key="7">
    <source>
        <dbReference type="ARBA" id="ARBA00022958"/>
    </source>
</evidence>